<feature type="transmembrane region" description="Helical" evidence="1">
    <location>
        <begin position="322"/>
        <end position="341"/>
    </location>
</feature>
<dbReference type="eggNOG" id="arCOG09115">
    <property type="taxonomic scope" value="Archaea"/>
</dbReference>
<dbReference type="STRING" id="1227484.C471_15892"/>
<feature type="transmembrane region" description="Helical" evidence="1">
    <location>
        <begin position="76"/>
        <end position="100"/>
    </location>
</feature>
<feature type="transmembrane region" description="Helical" evidence="1">
    <location>
        <begin position="292"/>
        <end position="310"/>
    </location>
</feature>
<name>M0DNK6_9EURY</name>
<comment type="caution">
    <text evidence="2">The sequence shown here is derived from an EMBL/GenBank/DDBJ whole genome shotgun (WGS) entry which is preliminary data.</text>
</comment>
<dbReference type="Proteomes" id="UP000011514">
    <property type="component" value="Unassembled WGS sequence"/>
</dbReference>
<proteinExistence type="predicted"/>
<keyword evidence="1" id="KW-0472">Membrane</keyword>
<feature type="transmembrane region" description="Helical" evidence="1">
    <location>
        <begin position="198"/>
        <end position="221"/>
    </location>
</feature>
<protein>
    <submittedName>
        <fullName evidence="2">Uncharacterized protein</fullName>
    </submittedName>
</protein>
<organism evidence="2 3">
    <name type="scientific">Halorubrum saccharovorum DSM 1137</name>
    <dbReference type="NCBI Taxonomy" id="1227484"/>
    <lineage>
        <taxon>Archaea</taxon>
        <taxon>Methanobacteriati</taxon>
        <taxon>Methanobacteriota</taxon>
        <taxon>Stenosarchaea group</taxon>
        <taxon>Halobacteria</taxon>
        <taxon>Halobacteriales</taxon>
        <taxon>Haloferacaceae</taxon>
        <taxon>Halorubrum</taxon>
    </lineage>
</organism>
<evidence type="ECO:0000256" key="1">
    <source>
        <dbReference type="SAM" id="Phobius"/>
    </source>
</evidence>
<gene>
    <name evidence="2" type="ORF">C471_15892</name>
</gene>
<reference evidence="2 3" key="1">
    <citation type="journal article" date="2014" name="PLoS Genet.">
        <title>Phylogenetically driven sequencing of extremely halophilic archaea reveals strategies for static and dynamic osmo-response.</title>
        <authorList>
            <person name="Becker E.A."/>
            <person name="Seitzer P.M."/>
            <person name="Tritt A."/>
            <person name="Larsen D."/>
            <person name="Krusor M."/>
            <person name="Yao A.I."/>
            <person name="Wu D."/>
            <person name="Madern D."/>
            <person name="Eisen J.A."/>
            <person name="Darling A.E."/>
            <person name="Facciotti M.T."/>
        </authorList>
    </citation>
    <scope>NUCLEOTIDE SEQUENCE [LARGE SCALE GENOMIC DNA]</scope>
    <source>
        <strain evidence="2 3">DSM 1137</strain>
    </source>
</reference>
<dbReference type="AlphaFoldDB" id="M0DNK6"/>
<evidence type="ECO:0000313" key="3">
    <source>
        <dbReference type="Proteomes" id="UP000011514"/>
    </source>
</evidence>
<dbReference type="InterPro" id="IPR055941">
    <property type="entry name" value="DUF7519"/>
</dbReference>
<keyword evidence="1" id="KW-0812">Transmembrane</keyword>
<dbReference type="EMBL" id="AOJE01000070">
    <property type="protein sequence ID" value="ELZ36302.1"/>
    <property type="molecule type" value="Genomic_DNA"/>
</dbReference>
<feature type="transmembrane region" description="Helical" evidence="1">
    <location>
        <begin position="414"/>
        <end position="443"/>
    </location>
</feature>
<feature type="transmembrane region" description="Helical" evidence="1">
    <location>
        <begin position="143"/>
        <end position="163"/>
    </location>
</feature>
<sequence>MTASPGGGELPPTNWQPTRPTTTTAAIVAVGSTLGLATLTGDALVALLGVITGITLAVTVAAVGTGDHRLTVVAGGLLATLTGVGLLGSVAAALIVQVAWPPTPPYDTLAAAPFLIVGAGLSTGFGVVTVFRNLSPARDAGYTALRLLTVGFVPVVAVAVDWWQPLNSAGTKLVAARFDQLLRPTQPASDAGAVLPQFVGVVALWFVTMIVLYMAVSRLPVVELTHESNRQSVTNARDTVLGWLRLGMGVALVTEFCALVMISSSVIRAEELPPAVVDGLITVSYASLPRRLLVAGIAVGVSSLLAIRAARMLASRQFRPTYLPVAPLAVGSLLTAVVVIAHDPAATVALEQSTSDTAQRVLRDLFETVGSFALLSGIILSSLATAAVAALVVSFVHGIGLLNRHSGTQLAGSGVFLAAIAAGISDVSIPIVLVGIAASLYVLDLGEFSMTLGQEIGRAGTSRRAEIVHGAGGAVIALGTVGLGVGTLAVISSLPQLPAPPTAVAVVAAAVGTILLFLATR</sequence>
<feature type="transmembrane region" description="Helical" evidence="1">
    <location>
        <begin position="242"/>
        <end position="267"/>
    </location>
</feature>
<feature type="transmembrane region" description="Helical" evidence="1">
    <location>
        <begin position="43"/>
        <end position="64"/>
    </location>
</feature>
<feature type="transmembrane region" description="Helical" evidence="1">
    <location>
        <begin position="112"/>
        <end position="131"/>
    </location>
</feature>
<keyword evidence="3" id="KW-1185">Reference proteome</keyword>
<feature type="transmembrane region" description="Helical" evidence="1">
    <location>
        <begin position="372"/>
        <end position="402"/>
    </location>
</feature>
<keyword evidence="1" id="KW-1133">Transmembrane helix</keyword>
<dbReference type="PATRIC" id="fig|1227484.4.peg.3132"/>
<dbReference type="Pfam" id="PF24363">
    <property type="entry name" value="DUF7519"/>
    <property type="match status" value="1"/>
</dbReference>
<evidence type="ECO:0000313" key="2">
    <source>
        <dbReference type="EMBL" id="ELZ36302.1"/>
    </source>
</evidence>
<accession>M0DNK6</accession>
<feature type="transmembrane region" description="Helical" evidence="1">
    <location>
        <begin position="467"/>
        <end position="491"/>
    </location>
</feature>
<dbReference type="OrthoDB" id="206560at2157"/>
<dbReference type="RefSeq" id="WP_004050675.1">
    <property type="nucleotide sequence ID" value="NZ_AOJE01000070.1"/>
</dbReference>
<feature type="transmembrane region" description="Helical" evidence="1">
    <location>
        <begin position="503"/>
        <end position="520"/>
    </location>
</feature>